<protein>
    <submittedName>
        <fullName evidence="3">Glycosyltransferase, catalytic subunit of cellulose synthase and poly-beta-1,6-N-acetylglucosamine synthase</fullName>
    </submittedName>
</protein>
<comment type="caution">
    <text evidence="3">The sequence shown here is derived from an EMBL/GenBank/DDBJ whole genome shotgun (WGS) entry which is preliminary data.</text>
</comment>
<gene>
    <name evidence="3" type="ORF">SAMN02745355_1434</name>
</gene>
<evidence type="ECO:0000259" key="2">
    <source>
        <dbReference type="Pfam" id="PF13632"/>
    </source>
</evidence>
<dbReference type="PANTHER" id="PTHR16779:SF1">
    <property type="entry name" value="BETA-1,4-MANNOSYLTRANSFERASE EGH"/>
    <property type="match status" value="1"/>
</dbReference>
<dbReference type="GO" id="GO:0019187">
    <property type="term" value="F:beta-1,4-mannosyltransferase activity"/>
    <property type="evidence" value="ECO:0007669"/>
    <property type="project" value="InterPro"/>
</dbReference>
<feature type="transmembrane region" description="Helical" evidence="1">
    <location>
        <begin position="417"/>
        <end position="441"/>
    </location>
</feature>
<feature type="transmembrane region" description="Helical" evidence="1">
    <location>
        <begin position="27"/>
        <end position="47"/>
    </location>
</feature>
<dbReference type="InterPro" id="IPR027389">
    <property type="entry name" value="B_mannosylTrfase_Bre-3/Egh"/>
</dbReference>
<dbReference type="Proteomes" id="UP000192315">
    <property type="component" value="Unassembled WGS sequence"/>
</dbReference>
<dbReference type="Pfam" id="PF13632">
    <property type="entry name" value="Glyco_trans_2_3"/>
    <property type="match status" value="1"/>
</dbReference>
<keyword evidence="3" id="KW-0808">Transferase</keyword>
<dbReference type="InterPro" id="IPR029044">
    <property type="entry name" value="Nucleotide-diphossugar_trans"/>
</dbReference>
<feature type="transmembrane region" description="Helical" evidence="1">
    <location>
        <begin position="355"/>
        <end position="378"/>
    </location>
</feature>
<keyword evidence="1" id="KW-0472">Membrane</keyword>
<feature type="domain" description="Glycosyltransferase 2-like" evidence="2">
    <location>
        <begin position="195"/>
        <end position="405"/>
    </location>
</feature>
<dbReference type="SUPFAM" id="SSF53448">
    <property type="entry name" value="Nucleotide-diphospho-sugar transferases"/>
    <property type="match status" value="1"/>
</dbReference>
<dbReference type="EMBL" id="FWYE01000004">
    <property type="protein sequence ID" value="SMD31489.1"/>
    <property type="molecule type" value="Genomic_DNA"/>
</dbReference>
<evidence type="ECO:0000313" key="4">
    <source>
        <dbReference type="Proteomes" id="UP000192315"/>
    </source>
</evidence>
<dbReference type="RefSeq" id="WP_084273176.1">
    <property type="nucleotide sequence ID" value="NZ_FWYE01000004.1"/>
</dbReference>
<dbReference type="GO" id="GO:0005737">
    <property type="term" value="C:cytoplasm"/>
    <property type="evidence" value="ECO:0007669"/>
    <property type="project" value="TreeGrafter"/>
</dbReference>
<keyword evidence="4" id="KW-1185">Reference proteome</keyword>
<dbReference type="PANTHER" id="PTHR16779">
    <property type="entry name" value="BETA-1,4-MANNOSYLTRANSFERASE EGH"/>
    <property type="match status" value="1"/>
</dbReference>
<name>A0A8G2FXS6_PICTO</name>
<keyword evidence="1" id="KW-1133">Transmembrane helix</keyword>
<evidence type="ECO:0000256" key="1">
    <source>
        <dbReference type="SAM" id="Phobius"/>
    </source>
</evidence>
<sequence>MGYFQYRLFTIEKYNNTIRRLSLMPRYVLIALIIFMTLSSFFVYIIIIRIHIYNNNLRLITLLWLIPMPFIIINFLYFLRLPGEDFRIHRVIGSCRPVIFQITTLGFNYKSVIETVKSVDYWYNKLLSEHRIEFESEIWVVIEPDGYKKNKRYFSEIEKMARFIVVPEDYKTLNKTTGKARALQYACDIRKRDAWIYHQDEETMVGEDTILGIDEFIKTHKTGVGVGIILYPQNFNGRPSQMQELSRSYMDIMSIFSQRSERNMLVGFHGSHIILSSDIEDSIGWDFGNRSTAEDLNFENAVRRRYKNVFYLLKGFAYEKAALCKMDQLRQRRRWIRGIMESILRKDISRIRKTVMIFQLISWFSAALSLFLFVLVIIYKFSIIIPELAFLSPFIWFLMLIQYYSGYSMHRQYIKKLSIYVLIKNGLIGAFVDMISPWYAILRLKYTPKKDFIKKDV</sequence>
<organism evidence="3 4">
    <name type="scientific">Picrophilus torridus (strain ATCC 700027 / DSM 9790 / JCM 10055 / NBRC 100828 / KAW 2/3)</name>
    <dbReference type="NCBI Taxonomy" id="1122961"/>
    <lineage>
        <taxon>Archaea</taxon>
        <taxon>Methanobacteriati</taxon>
        <taxon>Thermoplasmatota</taxon>
        <taxon>Thermoplasmata</taxon>
        <taxon>Thermoplasmatales</taxon>
        <taxon>Picrophilaceae</taxon>
        <taxon>Picrophilus</taxon>
    </lineage>
</organism>
<keyword evidence="1" id="KW-0812">Transmembrane</keyword>
<feature type="transmembrane region" description="Helical" evidence="1">
    <location>
        <begin position="59"/>
        <end position="79"/>
    </location>
</feature>
<reference evidence="3 4" key="1">
    <citation type="submission" date="2017-04" db="EMBL/GenBank/DDBJ databases">
        <authorList>
            <person name="Varghese N."/>
            <person name="Submissions S."/>
        </authorList>
    </citation>
    <scope>NUCLEOTIDE SEQUENCE [LARGE SCALE GENOMIC DNA]</scope>
    <source>
        <strain evidence="3 4">DSM 9789</strain>
    </source>
</reference>
<dbReference type="InterPro" id="IPR001173">
    <property type="entry name" value="Glyco_trans_2-like"/>
</dbReference>
<proteinExistence type="predicted"/>
<feature type="transmembrane region" description="Helical" evidence="1">
    <location>
        <begin position="384"/>
        <end position="405"/>
    </location>
</feature>
<accession>A0A8G2FXS6</accession>
<dbReference type="AlphaFoldDB" id="A0A8G2FXS6"/>
<evidence type="ECO:0000313" key="3">
    <source>
        <dbReference type="EMBL" id="SMD31489.1"/>
    </source>
</evidence>